<dbReference type="AlphaFoldDB" id="A0AAD4P0Z1"/>
<evidence type="ECO:0000256" key="1">
    <source>
        <dbReference type="SAM" id="MobiDB-lite"/>
    </source>
</evidence>
<name>A0AAD4P0Z1_PERFH</name>
<dbReference type="EMBL" id="SDAM02001607">
    <property type="protein sequence ID" value="KAH6822115.1"/>
    <property type="molecule type" value="Genomic_DNA"/>
</dbReference>
<evidence type="ECO:0000313" key="3">
    <source>
        <dbReference type="EMBL" id="KAH6822115.1"/>
    </source>
</evidence>
<keyword evidence="4" id="KW-1185">Reference proteome</keyword>
<feature type="compositionally biased region" description="Low complexity" evidence="1">
    <location>
        <begin position="368"/>
        <end position="391"/>
    </location>
</feature>
<proteinExistence type="predicted"/>
<evidence type="ECO:0000259" key="2">
    <source>
        <dbReference type="Pfam" id="PF09331"/>
    </source>
</evidence>
<sequence>MWRREALQNITFGINLYWKDNMSVIRKVLHVISSGPELFEQFRREWCFVHLIDFVGGNSCNNALHALLSREVIIDGAREHDIWFRVGETNIRFSPSEFALVTGLQFGGSDFDPSASYDIPRTSFYSHELKKTPLRVKDLLERFRTYSLGDDVMVANVLFLHTMIFGYDQTHMIDDWVWVLVEDQDRWNSFPWGAYAFSLLQHYMGLVPSTEVELRRKFKKTEEKARLSYHFYGPVCALLVWAYEALPRLGAHCAQVSSPAALPSLGDLRVAFLIRDVTRQTGMEMLRMMQQCDEERERARRQSRSRSRSHSRSHSHGRHQEHARKESLQRSAPRMVHDYDVEGPHIEDVRVEGVGATGDDWDVASHFSPIRPSSARTSSARPSSARPSSAGVSSSMREFVDFRCCGPHTHLRVNLIEFVLDQALFDEFLDTNRDMSSQCMDLILYYLQIRLVEGRGLKSGVNSRSTVILQSSFFYKLVQEYHLIHPEDEEFMQTYLHFDNAWWGWDDELVKIVKGEQLLSDPWWQAKNIITACHIDGHWVTVRILLDA</sequence>
<protein>
    <recommendedName>
        <fullName evidence="2">DUF1985 domain-containing protein</fullName>
    </recommendedName>
</protein>
<comment type="caution">
    <text evidence="3">The sequence shown here is derived from an EMBL/GenBank/DDBJ whole genome shotgun (WGS) entry which is preliminary data.</text>
</comment>
<dbReference type="InterPro" id="IPR015410">
    <property type="entry name" value="DUF1985"/>
</dbReference>
<gene>
    <name evidence="3" type="ORF">C2S53_006336</name>
</gene>
<feature type="compositionally biased region" description="Basic and acidic residues" evidence="1">
    <location>
        <begin position="318"/>
        <end position="328"/>
    </location>
</feature>
<feature type="region of interest" description="Disordered" evidence="1">
    <location>
        <begin position="291"/>
        <end position="334"/>
    </location>
</feature>
<feature type="domain" description="DUF1985" evidence="2">
    <location>
        <begin position="69"/>
        <end position="200"/>
    </location>
</feature>
<dbReference type="PANTHER" id="PTHR48449:SF1">
    <property type="entry name" value="DUF1985 DOMAIN-CONTAINING PROTEIN"/>
    <property type="match status" value="1"/>
</dbReference>
<accession>A0AAD4P0Z1</accession>
<dbReference type="Pfam" id="PF09331">
    <property type="entry name" value="DUF1985"/>
    <property type="match status" value="1"/>
</dbReference>
<dbReference type="Proteomes" id="UP001190926">
    <property type="component" value="Unassembled WGS sequence"/>
</dbReference>
<reference evidence="3 4" key="1">
    <citation type="journal article" date="2021" name="Nat. Commun.">
        <title>Incipient diploidization of the medicinal plant Perilla within 10,000 years.</title>
        <authorList>
            <person name="Zhang Y."/>
            <person name="Shen Q."/>
            <person name="Leng L."/>
            <person name="Zhang D."/>
            <person name="Chen S."/>
            <person name="Shi Y."/>
            <person name="Ning Z."/>
            <person name="Chen S."/>
        </authorList>
    </citation>
    <scope>NUCLEOTIDE SEQUENCE [LARGE SCALE GENOMIC DNA]</scope>
    <source>
        <strain evidence="4">cv. PC099</strain>
    </source>
</reference>
<dbReference type="PANTHER" id="PTHR48449">
    <property type="entry name" value="DUF1985 DOMAIN-CONTAINING PROTEIN"/>
    <property type="match status" value="1"/>
</dbReference>
<feature type="compositionally biased region" description="Basic residues" evidence="1">
    <location>
        <begin position="301"/>
        <end position="317"/>
    </location>
</feature>
<evidence type="ECO:0000313" key="4">
    <source>
        <dbReference type="Proteomes" id="UP001190926"/>
    </source>
</evidence>
<organism evidence="3 4">
    <name type="scientific">Perilla frutescens var. hirtella</name>
    <name type="common">Perilla citriodora</name>
    <name type="synonym">Perilla setoyensis</name>
    <dbReference type="NCBI Taxonomy" id="608512"/>
    <lineage>
        <taxon>Eukaryota</taxon>
        <taxon>Viridiplantae</taxon>
        <taxon>Streptophyta</taxon>
        <taxon>Embryophyta</taxon>
        <taxon>Tracheophyta</taxon>
        <taxon>Spermatophyta</taxon>
        <taxon>Magnoliopsida</taxon>
        <taxon>eudicotyledons</taxon>
        <taxon>Gunneridae</taxon>
        <taxon>Pentapetalae</taxon>
        <taxon>asterids</taxon>
        <taxon>lamiids</taxon>
        <taxon>Lamiales</taxon>
        <taxon>Lamiaceae</taxon>
        <taxon>Nepetoideae</taxon>
        <taxon>Elsholtzieae</taxon>
        <taxon>Perilla</taxon>
    </lineage>
</organism>
<feature type="region of interest" description="Disordered" evidence="1">
    <location>
        <begin position="365"/>
        <end position="391"/>
    </location>
</feature>